<dbReference type="RefSeq" id="WP_043065967.1">
    <property type="nucleotide sequence ID" value="NZ_BJOA01000031.1"/>
</dbReference>
<dbReference type="Gene3D" id="6.10.250.2080">
    <property type="match status" value="1"/>
</dbReference>
<dbReference type="GO" id="GO:0005886">
    <property type="term" value="C:plasma membrane"/>
    <property type="evidence" value="ECO:0007669"/>
    <property type="project" value="UniProtKB-SubCell"/>
</dbReference>
<sequence length="362" mass="41381">MSRVRFHVDLQFFSGEKTEKATPRKRQKAREDGQVAKSQEVAAALILLVIFLFLLFMGKSMGERLYQFFQSFFNSHLLMELTEETTETLMIEMAYQAAMLIWPIFLIAVVIGFFANYIQFGLLFTTKPLAFKLDKLDPIKGAKKIFSLQALVNLVKSVLKVAFIGAAVWLILWNGKDDLLTLATKSIGDMLAVVGKLTLQMGFTVAILLVIIAIFDYMYQRFQHEKQLRMSKQDIKDEYKMMEGDPQIKGKIKQKQREMAMHRMMQEVPNADVVITNPTHFAVAVKYDGETMQAPMVIAKGQDFIALKIKEIARENEIITVENKPLARMLFAQVEIDQQIPEDLFQAVAEVLAYVYKLKGKI</sequence>
<evidence type="ECO:0000256" key="12">
    <source>
        <dbReference type="RuleBase" id="RU364091"/>
    </source>
</evidence>
<comment type="function">
    <text evidence="12">Required for formation of the rod structure in the basal body of the flagellar apparatus. Together with FliI and FliH, may constitute the export apparatus of flagellin.</text>
</comment>
<keyword evidence="13" id="KW-0966">Cell projection</keyword>
<evidence type="ECO:0000256" key="1">
    <source>
        <dbReference type="ARBA" id="ARBA00004651"/>
    </source>
</evidence>
<comment type="subcellular location">
    <subcellularLocation>
        <location evidence="1">Cell membrane</location>
        <topology evidence="1">Multi-pass membrane protein</topology>
    </subcellularLocation>
</comment>
<dbReference type="InterPro" id="IPR029025">
    <property type="entry name" value="T3SS_substrate_exporter_C"/>
</dbReference>
<evidence type="ECO:0000256" key="5">
    <source>
        <dbReference type="ARBA" id="ARBA00022475"/>
    </source>
</evidence>
<evidence type="ECO:0000313" key="13">
    <source>
        <dbReference type="EMBL" id="KON95781.1"/>
    </source>
</evidence>
<dbReference type="SUPFAM" id="SSF160544">
    <property type="entry name" value="EscU C-terminal domain-like"/>
    <property type="match status" value="1"/>
</dbReference>
<dbReference type="OrthoDB" id="9807950at2"/>
<accession>A0A0D1V8B9</accession>
<keyword evidence="5 12" id="KW-1003">Cell membrane</keyword>
<reference evidence="13 15" key="1">
    <citation type="submission" date="2015-07" db="EMBL/GenBank/DDBJ databases">
        <title>Fjat-14205 dsm 2895.</title>
        <authorList>
            <person name="Liu B."/>
            <person name="Wang J."/>
            <person name="Zhu Y."/>
            <person name="Liu G."/>
            <person name="Chen Q."/>
            <person name="Chen Z."/>
            <person name="Lan J."/>
            <person name="Che J."/>
            <person name="Ge C."/>
            <person name="Shi H."/>
            <person name="Pan Z."/>
            <person name="Liu X."/>
        </authorList>
    </citation>
    <scope>NUCLEOTIDE SEQUENCE [LARGE SCALE GENOMIC DNA]</scope>
    <source>
        <strain evidence="13 15">DSM 2895</strain>
    </source>
</reference>
<name>A0A0D1V8B9_ANEMI</name>
<dbReference type="InterPro" id="IPR006136">
    <property type="entry name" value="FlhB"/>
</dbReference>
<dbReference type="EMBL" id="LGUG01000004">
    <property type="protein sequence ID" value="KON95781.1"/>
    <property type="molecule type" value="Genomic_DNA"/>
</dbReference>
<evidence type="ECO:0000256" key="10">
    <source>
        <dbReference type="ARBA" id="ARBA00023136"/>
    </source>
</evidence>
<evidence type="ECO:0000256" key="3">
    <source>
        <dbReference type="ARBA" id="ARBA00021622"/>
    </source>
</evidence>
<dbReference type="Proteomes" id="UP000182836">
    <property type="component" value="Unassembled WGS sequence"/>
</dbReference>
<comment type="similarity">
    <text evidence="2 12">Belongs to the type III secretion exporter family.</text>
</comment>
<dbReference type="PATRIC" id="fig|47500.12.peg.4914"/>
<evidence type="ECO:0000256" key="8">
    <source>
        <dbReference type="ARBA" id="ARBA00022927"/>
    </source>
</evidence>
<evidence type="ECO:0000313" key="15">
    <source>
        <dbReference type="Proteomes" id="UP000037269"/>
    </source>
</evidence>
<dbReference type="Proteomes" id="UP000037269">
    <property type="component" value="Unassembled WGS sequence"/>
</dbReference>
<evidence type="ECO:0000256" key="4">
    <source>
        <dbReference type="ARBA" id="ARBA00022448"/>
    </source>
</evidence>
<evidence type="ECO:0000256" key="9">
    <source>
        <dbReference type="ARBA" id="ARBA00022989"/>
    </source>
</evidence>
<evidence type="ECO:0000256" key="6">
    <source>
        <dbReference type="ARBA" id="ARBA00022692"/>
    </source>
</evidence>
<dbReference type="FunFam" id="3.40.1690.10:FF:000001">
    <property type="entry name" value="Flagellar biosynthetic protein FlhB"/>
    <property type="match status" value="1"/>
</dbReference>
<organism evidence="13 15">
    <name type="scientific">Aneurinibacillus migulanus</name>
    <name type="common">Bacillus migulanus</name>
    <dbReference type="NCBI Taxonomy" id="47500"/>
    <lineage>
        <taxon>Bacteria</taxon>
        <taxon>Bacillati</taxon>
        <taxon>Bacillota</taxon>
        <taxon>Bacilli</taxon>
        <taxon>Bacillales</taxon>
        <taxon>Paenibacillaceae</taxon>
        <taxon>Aneurinibacillus group</taxon>
        <taxon>Aneurinibacillus</taxon>
    </lineage>
</organism>
<evidence type="ECO:0000256" key="11">
    <source>
        <dbReference type="ARBA" id="ARBA00023225"/>
    </source>
</evidence>
<keyword evidence="13" id="KW-0969">Cilium</keyword>
<evidence type="ECO:0000256" key="2">
    <source>
        <dbReference type="ARBA" id="ARBA00010690"/>
    </source>
</evidence>
<reference evidence="14" key="2">
    <citation type="submission" date="2016-10" db="EMBL/GenBank/DDBJ databases">
        <authorList>
            <person name="de Groot N.N."/>
        </authorList>
    </citation>
    <scope>NUCLEOTIDE SEQUENCE [LARGE SCALE GENOMIC DNA]</scope>
    <source>
        <strain evidence="14">DSM 2895</strain>
    </source>
</reference>
<keyword evidence="8 12" id="KW-0653">Protein transport</keyword>
<keyword evidence="11 12" id="KW-1006">Bacterial flagellum protein export</keyword>
<keyword evidence="13" id="KW-0282">Flagellum</keyword>
<proteinExistence type="inferred from homology"/>
<gene>
    <name evidence="12" type="primary">flhB</name>
    <name evidence="13" type="ORF">AF333_10100</name>
    <name evidence="14" type="ORF">SAMN04487909_103249</name>
</gene>
<dbReference type="AlphaFoldDB" id="A0A0D1V8B9"/>
<dbReference type="Pfam" id="PF01312">
    <property type="entry name" value="Bac_export_2"/>
    <property type="match status" value="1"/>
</dbReference>
<evidence type="ECO:0000256" key="7">
    <source>
        <dbReference type="ARBA" id="ARBA00022795"/>
    </source>
</evidence>
<dbReference type="PANTHER" id="PTHR30531">
    <property type="entry name" value="FLAGELLAR BIOSYNTHETIC PROTEIN FLHB"/>
    <property type="match status" value="1"/>
</dbReference>
<dbReference type="GO" id="GO:0009306">
    <property type="term" value="P:protein secretion"/>
    <property type="evidence" value="ECO:0007669"/>
    <property type="project" value="InterPro"/>
</dbReference>
<feature type="transmembrane region" description="Helical" evidence="12">
    <location>
        <begin position="145"/>
        <end position="172"/>
    </location>
</feature>
<dbReference type="STRING" id="47500.AF333_10100"/>
<keyword evidence="15" id="KW-1185">Reference proteome</keyword>
<protein>
    <recommendedName>
        <fullName evidence="3 12">Flagellar biosynthetic protein FlhB</fullName>
    </recommendedName>
</protein>
<feature type="transmembrane region" description="Helical" evidence="12">
    <location>
        <begin position="41"/>
        <end position="58"/>
    </location>
</feature>
<keyword evidence="10 12" id="KW-0472">Membrane</keyword>
<keyword evidence="9 12" id="KW-1133">Transmembrane helix</keyword>
<dbReference type="PANTHER" id="PTHR30531:SF12">
    <property type="entry name" value="FLAGELLAR BIOSYNTHETIC PROTEIN FLHB"/>
    <property type="match status" value="1"/>
</dbReference>
<dbReference type="GeneID" id="42305552"/>
<evidence type="ECO:0000313" key="14">
    <source>
        <dbReference type="EMBL" id="SDI37392.1"/>
    </source>
</evidence>
<keyword evidence="4 12" id="KW-0813">Transport</keyword>
<dbReference type="InterPro" id="IPR006135">
    <property type="entry name" value="T3SS_substrate_exporter"/>
</dbReference>
<dbReference type="PRINTS" id="PR00950">
    <property type="entry name" value="TYPE3IMSPROT"/>
</dbReference>
<feature type="transmembrane region" description="Helical" evidence="12">
    <location>
        <begin position="100"/>
        <end position="124"/>
    </location>
</feature>
<keyword evidence="6 12" id="KW-0812">Transmembrane</keyword>
<dbReference type="EMBL" id="FNED01000003">
    <property type="protein sequence ID" value="SDI37392.1"/>
    <property type="molecule type" value="Genomic_DNA"/>
</dbReference>
<dbReference type="GO" id="GO:0044780">
    <property type="term" value="P:bacterial-type flagellum assembly"/>
    <property type="evidence" value="ECO:0007669"/>
    <property type="project" value="InterPro"/>
</dbReference>
<keyword evidence="7 12" id="KW-1005">Bacterial flagellum biogenesis</keyword>
<feature type="transmembrane region" description="Helical" evidence="12">
    <location>
        <begin position="199"/>
        <end position="219"/>
    </location>
</feature>
<dbReference type="NCBIfam" id="TIGR00328">
    <property type="entry name" value="flhB"/>
    <property type="match status" value="1"/>
</dbReference>
<dbReference type="Gene3D" id="3.40.1690.10">
    <property type="entry name" value="secretion proteins EscU"/>
    <property type="match status" value="1"/>
</dbReference>